<dbReference type="Proteomes" id="UP001042704">
    <property type="component" value="Chromosome"/>
</dbReference>
<keyword evidence="1" id="KW-0547">Nucleotide-binding</keyword>
<dbReference type="KEGG" id="maqe:RJ40_06970"/>
<protein>
    <submittedName>
        <fullName evidence="4">AAA family ATPase</fullName>
    </submittedName>
</protein>
<dbReference type="AlphaFoldDB" id="A0A8A3S6B6"/>
<gene>
    <name evidence="4" type="ORF">RJ40_06970</name>
</gene>
<accession>A0A8A3S6B6</accession>
<reference evidence="4" key="1">
    <citation type="journal article" date="2001" name="Int. J. Syst. Evol. Microbiol.">
        <title>Methanofollis aquaemaris sp. nov., a methanogen isolated from an aquaculture fish pond.</title>
        <authorList>
            <person name="Lai M.C."/>
            <person name="Chen S.C."/>
        </authorList>
    </citation>
    <scope>NUCLEOTIDE SEQUENCE</scope>
    <source>
        <strain evidence="4">N2F9704</strain>
    </source>
</reference>
<dbReference type="InterPro" id="IPR004948">
    <property type="entry name" value="Nuc-triphosphatase_THEP1"/>
</dbReference>
<evidence type="ECO:0000256" key="2">
    <source>
        <dbReference type="ARBA" id="ARBA00022801"/>
    </source>
</evidence>
<dbReference type="InterPro" id="IPR027417">
    <property type="entry name" value="P-loop_NTPase"/>
</dbReference>
<keyword evidence="5" id="KW-1185">Reference proteome</keyword>
<keyword evidence="3" id="KW-0067">ATP-binding</keyword>
<evidence type="ECO:0000313" key="4">
    <source>
        <dbReference type="EMBL" id="QSZ67261.1"/>
    </source>
</evidence>
<organism evidence="4 5">
    <name type="scientific">Methanofollis aquaemaris</name>
    <dbReference type="NCBI Taxonomy" id="126734"/>
    <lineage>
        <taxon>Archaea</taxon>
        <taxon>Methanobacteriati</taxon>
        <taxon>Methanobacteriota</taxon>
        <taxon>Stenosarchaea group</taxon>
        <taxon>Methanomicrobia</taxon>
        <taxon>Methanomicrobiales</taxon>
        <taxon>Methanomicrobiaceae</taxon>
        <taxon>Methanofollis</taxon>
    </lineage>
</organism>
<dbReference type="PANTHER" id="PTHR43146">
    <property type="entry name" value="CANCER-RELATED NUCLEOSIDE-TRIPHOSPHATASE"/>
    <property type="match status" value="1"/>
</dbReference>
<dbReference type="GO" id="GO:0005524">
    <property type="term" value="F:ATP binding"/>
    <property type="evidence" value="ECO:0007669"/>
    <property type="project" value="UniProtKB-KW"/>
</dbReference>
<name>A0A8A3S6B6_9EURY</name>
<evidence type="ECO:0000256" key="1">
    <source>
        <dbReference type="ARBA" id="ARBA00022741"/>
    </source>
</evidence>
<dbReference type="GO" id="GO:0017111">
    <property type="term" value="F:ribonucleoside triphosphate phosphatase activity"/>
    <property type="evidence" value="ECO:0007669"/>
    <property type="project" value="InterPro"/>
</dbReference>
<reference evidence="4" key="2">
    <citation type="submission" date="2019-02" db="EMBL/GenBank/DDBJ databases">
        <authorList>
            <person name="Chen S.-C."/>
            <person name="Chien H.-H."/>
            <person name="Lai M.-C."/>
        </authorList>
    </citation>
    <scope>NUCLEOTIDE SEQUENCE</scope>
    <source>
        <strain evidence="4">N2F9704</strain>
    </source>
</reference>
<sequence length="176" mass="19569">MMKNLLVTGAPAAGKTTLVRRAVRGLPGVVGFYTQEIRDQGERTGFELVGFDGRRALFAHVHSISHHRVGRYGVDLQAFEAFLETTPFDRPEAGLVVIDEIGRMECLSEHFRELVTDLLDGPMPVVATAALRGDPFVEEVKARPDMEIFVVTRENRDALLPQVRRSVTVLLEGQMP</sequence>
<dbReference type="SUPFAM" id="SSF52540">
    <property type="entry name" value="P-loop containing nucleoside triphosphate hydrolases"/>
    <property type="match status" value="1"/>
</dbReference>
<evidence type="ECO:0000313" key="5">
    <source>
        <dbReference type="Proteomes" id="UP001042704"/>
    </source>
</evidence>
<dbReference type="PANTHER" id="PTHR43146:SF1">
    <property type="entry name" value="CANCER-RELATED NUCLEOSIDE-TRIPHOSPHATASE"/>
    <property type="match status" value="1"/>
</dbReference>
<dbReference type="Gene3D" id="3.40.50.300">
    <property type="entry name" value="P-loop containing nucleotide triphosphate hydrolases"/>
    <property type="match status" value="1"/>
</dbReference>
<evidence type="ECO:0000256" key="3">
    <source>
        <dbReference type="ARBA" id="ARBA00022840"/>
    </source>
</evidence>
<proteinExistence type="predicted"/>
<dbReference type="Pfam" id="PF03266">
    <property type="entry name" value="NTPase_1"/>
    <property type="match status" value="1"/>
</dbReference>
<dbReference type="EMBL" id="CP036172">
    <property type="protein sequence ID" value="QSZ67261.1"/>
    <property type="molecule type" value="Genomic_DNA"/>
</dbReference>
<keyword evidence="2" id="KW-0378">Hydrolase</keyword>